<dbReference type="SUPFAM" id="SSF55729">
    <property type="entry name" value="Acyl-CoA N-acyltransferases (Nat)"/>
    <property type="match status" value="1"/>
</dbReference>
<dbReference type="EMBL" id="BMIN01000001">
    <property type="protein sequence ID" value="GGC98358.1"/>
    <property type="molecule type" value="Genomic_DNA"/>
</dbReference>
<dbReference type="PROSITE" id="PS51186">
    <property type="entry name" value="GNAT"/>
    <property type="match status" value="1"/>
</dbReference>
<dbReference type="RefSeq" id="WP_188650033.1">
    <property type="nucleotide sequence ID" value="NZ_BMIN01000001.1"/>
</dbReference>
<reference evidence="3" key="1">
    <citation type="journal article" date="2019" name="Int. J. Syst. Evol. Microbiol.">
        <title>The Global Catalogue of Microorganisms (GCM) 10K type strain sequencing project: providing services to taxonomists for standard genome sequencing and annotation.</title>
        <authorList>
            <consortium name="The Broad Institute Genomics Platform"/>
            <consortium name="The Broad Institute Genome Sequencing Center for Infectious Disease"/>
            <person name="Wu L."/>
            <person name="Ma J."/>
        </authorList>
    </citation>
    <scope>NUCLEOTIDE SEQUENCE [LARGE SCALE GENOMIC DNA]</scope>
    <source>
        <strain evidence="3">CGMCC 1.15353</strain>
    </source>
</reference>
<evidence type="ECO:0000313" key="2">
    <source>
        <dbReference type="EMBL" id="GGC98358.1"/>
    </source>
</evidence>
<dbReference type="Pfam" id="PF00583">
    <property type="entry name" value="Acetyltransf_1"/>
    <property type="match status" value="1"/>
</dbReference>
<protein>
    <submittedName>
        <fullName evidence="2">N-acetyltransferase GCN5</fullName>
    </submittedName>
</protein>
<dbReference type="Proteomes" id="UP000642571">
    <property type="component" value="Unassembled WGS sequence"/>
</dbReference>
<keyword evidence="3" id="KW-1185">Reference proteome</keyword>
<gene>
    <name evidence="2" type="ORF">GCM10011389_01870</name>
</gene>
<sequence length="142" mass="16610">MELKRVEKEEDIKAIYPLMCQLRSHLNQVDYVELVSEAMAFDRYQLVALMEHEKPVAVIGYKRMTTLYYGRFIWVCDLVTDQKERSKGYGNQLLTYVEKEAATLGFDTVALSSGIKRHLAHRFYEDHKGYSKVSFVFKKSVE</sequence>
<dbReference type="InterPro" id="IPR016181">
    <property type="entry name" value="Acyl_CoA_acyltransferase"/>
</dbReference>
<dbReference type="InterPro" id="IPR000182">
    <property type="entry name" value="GNAT_dom"/>
</dbReference>
<dbReference type="CDD" id="cd04301">
    <property type="entry name" value="NAT_SF"/>
    <property type="match status" value="1"/>
</dbReference>
<feature type="domain" description="N-acetyltransferase" evidence="1">
    <location>
        <begin position="1"/>
        <end position="142"/>
    </location>
</feature>
<evidence type="ECO:0000313" key="3">
    <source>
        <dbReference type="Proteomes" id="UP000642571"/>
    </source>
</evidence>
<accession>A0ABQ1PK03</accession>
<proteinExistence type="predicted"/>
<evidence type="ECO:0000259" key="1">
    <source>
        <dbReference type="PROSITE" id="PS51186"/>
    </source>
</evidence>
<name>A0ABQ1PK03_9BACI</name>
<dbReference type="Gene3D" id="3.40.630.30">
    <property type="match status" value="1"/>
</dbReference>
<comment type="caution">
    <text evidence="2">The sequence shown here is derived from an EMBL/GenBank/DDBJ whole genome shotgun (WGS) entry which is preliminary data.</text>
</comment>
<organism evidence="2 3">
    <name type="scientific">Pontibacillus salipaludis</name>
    <dbReference type="NCBI Taxonomy" id="1697394"/>
    <lineage>
        <taxon>Bacteria</taxon>
        <taxon>Bacillati</taxon>
        <taxon>Bacillota</taxon>
        <taxon>Bacilli</taxon>
        <taxon>Bacillales</taxon>
        <taxon>Bacillaceae</taxon>
        <taxon>Pontibacillus</taxon>
    </lineage>
</organism>